<dbReference type="InterPro" id="IPR036397">
    <property type="entry name" value="RNaseH_sf"/>
</dbReference>
<gene>
    <name evidence="2" type="ORF">L1892_23705</name>
</gene>
<dbReference type="PANTHER" id="PTHR10948:SF23">
    <property type="entry name" value="TRANSPOSASE INSI FOR INSERTION SEQUENCE ELEMENT IS30A-RELATED"/>
    <property type="match status" value="1"/>
</dbReference>
<dbReference type="Proteomes" id="UP001108089">
    <property type="component" value="Unassembled WGS sequence"/>
</dbReference>
<dbReference type="InterPro" id="IPR051917">
    <property type="entry name" value="Transposase-Integrase"/>
</dbReference>
<dbReference type="InterPro" id="IPR001584">
    <property type="entry name" value="Integrase_cat-core"/>
</dbReference>
<evidence type="ECO:0000259" key="1">
    <source>
        <dbReference type="PROSITE" id="PS50994"/>
    </source>
</evidence>
<reference evidence="2" key="1">
    <citation type="submission" date="2022-01" db="EMBL/GenBank/DDBJ databases">
        <title>Gordonia xiamenensis sp. nov., isolated from surface seawater in Xiamen.</title>
        <authorList>
            <person name="He Y.F."/>
        </authorList>
    </citation>
    <scope>NUCLEOTIDE SEQUENCE</scope>
    <source>
        <strain evidence="2">GW1C4-4</strain>
    </source>
</reference>
<dbReference type="EMBL" id="JAKGCU010000041">
    <property type="protein sequence ID" value="MCF3941377.1"/>
    <property type="molecule type" value="Genomic_DNA"/>
</dbReference>
<accession>A0ABS9DS11</accession>
<proteinExistence type="predicted"/>
<protein>
    <submittedName>
        <fullName evidence="2">IS30 family transposase</fullName>
    </submittedName>
</protein>
<feature type="domain" description="Integrase catalytic" evidence="1">
    <location>
        <begin position="1"/>
        <end position="133"/>
    </location>
</feature>
<sequence>MIGTLAERQTLVVNLIHLEPADSLSLHRALVRDVTGLPPHVLRSITWDQGTEMAAHEKIAADLSVKVCFCDPSSPWQRPSNENTNGLLRDYFPKSADLAIHSRADLLRIEEELNRRPERSSVTAHQPTCSQPC</sequence>
<keyword evidence="3" id="KW-1185">Reference proteome</keyword>
<dbReference type="InterPro" id="IPR012337">
    <property type="entry name" value="RNaseH-like_sf"/>
</dbReference>
<dbReference type="SUPFAM" id="SSF53098">
    <property type="entry name" value="Ribonuclease H-like"/>
    <property type="match status" value="1"/>
</dbReference>
<evidence type="ECO:0000313" key="2">
    <source>
        <dbReference type="EMBL" id="MCF3941377.1"/>
    </source>
</evidence>
<dbReference type="NCBIfam" id="NF033563">
    <property type="entry name" value="transpos_IS30"/>
    <property type="match status" value="1"/>
</dbReference>
<dbReference type="InterPro" id="IPR053392">
    <property type="entry name" value="Transposase_IS30-like"/>
</dbReference>
<dbReference type="Gene3D" id="3.30.420.10">
    <property type="entry name" value="Ribonuclease H-like superfamily/Ribonuclease H"/>
    <property type="match status" value="1"/>
</dbReference>
<name>A0ABS9DS11_9ACTN</name>
<organism evidence="2 3">
    <name type="scientific">Gordonia tangerina</name>
    <dbReference type="NCBI Taxonomy" id="2911060"/>
    <lineage>
        <taxon>Bacteria</taxon>
        <taxon>Bacillati</taxon>
        <taxon>Actinomycetota</taxon>
        <taxon>Actinomycetes</taxon>
        <taxon>Mycobacteriales</taxon>
        <taxon>Gordoniaceae</taxon>
        <taxon>Gordonia</taxon>
    </lineage>
</organism>
<evidence type="ECO:0000313" key="3">
    <source>
        <dbReference type="Proteomes" id="UP001108089"/>
    </source>
</evidence>
<dbReference type="PANTHER" id="PTHR10948">
    <property type="entry name" value="TRANSPOSASE"/>
    <property type="match status" value="1"/>
</dbReference>
<comment type="caution">
    <text evidence="2">The sequence shown here is derived from an EMBL/GenBank/DDBJ whole genome shotgun (WGS) entry which is preliminary data.</text>
</comment>
<dbReference type="PROSITE" id="PS50994">
    <property type="entry name" value="INTEGRASE"/>
    <property type="match status" value="1"/>
</dbReference>